<evidence type="ECO:0000313" key="7">
    <source>
        <dbReference type="EMBL" id="ALE03268.1"/>
    </source>
</evidence>
<dbReference type="HAMAP" id="MF_00376">
    <property type="entry name" value="Dephospho_CoA_kinase"/>
    <property type="match status" value="1"/>
</dbReference>
<organism evidence="7 8">
    <name type="scientific">Bartonella ancashensis</name>
    <dbReference type="NCBI Taxonomy" id="1318743"/>
    <lineage>
        <taxon>Bacteria</taxon>
        <taxon>Pseudomonadati</taxon>
        <taxon>Pseudomonadota</taxon>
        <taxon>Alphaproteobacteria</taxon>
        <taxon>Hyphomicrobiales</taxon>
        <taxon>Bartonellaceae</taxon>
        <taxon>Bartonella</taxon>
    </lineage>
</organism>
<keyword evidence="3 5" id="KW-0067">ATP-binding</keyword>
<dbReference type="Proteomes" id="UP000057213">
    <property type="component" value="Chromosome"/>
</dbReference>
<dbReference type="PROSITE" id="PS51219">
    <property type="entry name" value="DPCK"/>
    <property type="match status" value="1"/>
</dbReference>
<feature type="binding site" evidence="5">
    <location>
        <begin position="11"/>
        <end position="16"/>
    </location>
    <ligand>
        <name>ATP</name>
        <dbReference type="ChEBI" id="CHEBI:30616"/>
    </ligand>
</feature>
<reference evidence="7 8" key="1">
    <citation type="journal article" date="2015" name="Genome Announc.">
        <title>Complete Genome Sequence of Bartonella ancashensis Strain 20.00, Isolated from the Blood of a Patient with Verruga Peruana.</title>
        <authorList>
            <person name="Hang J."/>
            <person name="Mullins K.E."/>
            <person name="Clifford R.J."/>
            <person name="Onmus-Leone F."/>
            <person name="Yang Y."/>
            <person name="Jiang J."/>
            <person name="Leguia M."/>
            <person name="Kasper M.R."/>
            <person name="Maguina C."/>
            <person name="Lesho E.P."/>
            <person name="Jarman R.G."/>
            <person name="Richards A.L."/>
            <person name="Blazes D."/>
        </authorList>
    </citation>
    <scope>NUCLEOTIDE SEQUENCE [LARGE SCALE GENOMIC DNA]</scope>
    <source>
        <strain evidence="7 8">20.00</strain>
    </source>
</reference>
<dbReference type="CDD" id="cd02022">
    <property type="entry name" value="DPCK"/>
    <property type="match status" value="1"/>
</dbReference>
<sequence length="194" mass="22063">MEIIGLTGSIAMGKSTVAGFFRDAGVPVFSADEIVHKLYQQKTTLLAIKNVFPDIIKNGQIDRLELSEIITHNSNELQKLEKIIHPLVRKEEKEFIKVAREQGEKMVVLEIPLLFEINGTDRVDHVIVVSAPLELQRERAMKRPNMSEEKFNVLNARQIPNKQKYADFVIDTGKSLEDTRQQVLCIIDDILKNA</sequence>
<keyword evidence="5" id="KW-0963">Cytoplasm</keyword>
<dbReference type="NCBIfam" id="TIGR00152">
    <property type="entry name" value="dephospho-CoA kinase"/>
    <property type="match status" value="1"/>
</dbReference>
<dbReference type="EC" id="2.7.1.24" evidence="5 6"/>
<dbReference type="EMBL" id="CP010401">
    <property type="protein sequence ID" value="ALE03268.1"/>
    <property type="molecule type" value="Genomic_DNA"/>
</dbReference>
<dbReference type="GO" id="GO:0005737">
    <property type="term" value="C:cytoplasm"/>
    <property type="evidence" value="ECO:0007669"/>
    <property type="project" value="UniProtKB-SubCell"/>
</dbReference>
<evidence type="ECO:0000256" key="6">
    <source>
        <dbReference type="NCBIfam" id="TIGR00152"/>
    </source>
</evidence>
<dbReference type="AlphaFoldDB" id="A0A0M4LI18"/>
<gene>
    <name evidence="5" type="primary">coaE</name>
    <name evidence="7" type="ORF">PU02_0454</name>
</gene>
<evidence type="ECO:0000256" key="3">
    <source>
        <dbReference type="ARBA" id="ARBA00022840"/>
    </source>
</evidence>
<dbReference type="STRING" id="1318743.PU02_0454"/>
<comment type="pathway">
    <text evidence="5">Cofactor biosynthesis; coenzyme A biosynthesis; CoA from (R)-pantothenate: step 5/5.</text>
</comment>
<dbReference type="GO" id="GO:0004140">
    <property type="term" value="F:dephospho-CoA kinase activity"/>
    <property type="evidence" value="ECO:0007669"/>
    <property type="project" value="UniProtKB-UniRule"/>
</dbReference>
<comment type="function">
    <text evidence="5">Catalyzes the phosphorylation of the 3'-hydroxyl group of dephosphocoenzyme A to form coenzyme A.</text>
</comment>
<protein>
    <recommendedName>
        <fullName evidence="5 6">Dephospho-CoA kinase</fullName>
        <ecNumber evidence="5 6">2.7.1.24</ecNumber>
    </recommendedName>
    <alternativeName>
        <fullName evidence="5">Dephosphocoenzyme A kinase</fullName>
    </alternativeName>
</protein>
<proteinExistence type="inferred from homology"/>
<keyword evidence="8" id="KW-1185">Reference proteome</keyword>
<keyword evidence="4 5" id="KW-0173">Coenzyme A biosynthesis</keyword>
<comment type="subcellular location">
    <subcellularLocation>
        <location evidence="5">Cytoplasm</location>
    </subcellularLocation>
</comment>
<accession>A0A0M4LI18</accession>
<name>A0A0M4LI18_9HYPH</name>
<evidence type="ECO:0000256" key="1">
    <source>
        <dbReference type="ARBA" id="ARBA00009018"/>
    </source>
</evidence>
<evidence type="ECO:0000256" key="2">
    <source>
        <dbReference type="ARBA" id="ARBA00022741"/>
    </source>
</evidence>
<evidence type="ECO:0000313" key="8">
    <source>
        <dbReference type="Proteomes" id="UP000057213"/>
    </source>
</evidence>
<dbReference type="Gene3D" id="3.40.50.300">
    <property type="entry name" value="P-loop containing nucleotide triphosphate hydrolases"/>
    <property type="match status" value="1"/>
</dbReference>
<dbReference type="SUPFAM" id="SSF52540">
    <property type="entry name" value="P-loop containing nucleoside triphosphate hydrolases"/>
    <property type="match status" value="1"/>
</dbReference>
<dbReference type="KEGG" id="banc:PU02_0454"/>
<dbReference type="InterPro" id="IPR027417">
    <property type="entry name" value="P-loop_NTPase"/>
</dbReference>
<evidence type="ECO:0000256" key="5">
    <source>
        <dbReference type="HAMAP-Rule" id="MF_00376"/>
    </source>
</evidence>
<dbReference type="GO" id="GO:0015937">
    <property type="term" value="P:coenzyme A biosynthetic process"/>
    <property type="evidence" value="ECO:0007669"/>
    <property type="project" value="UniProtKB-UniRule"/>
</dbReference>
<keyword evidence="5 7" id="KW-0418">Kinase</keyword>
<dbReference type="Pfam" id="PF01121">
    <property type="entry name" value="CoaE"/>
    <property type="match status" value="1"/>
</dbReference>
<evidence type="ECO:0000256" key="4">
    <source>
        <dbReference type="ARBA" id="ARBA00022993"/>
    </source>
</evidence>
<dbReference type="PANTHER" id="PTHR10695">
    <property type="entry name" value="DEPHOSPHO-COA KINASE-RELATED"/>
    <property type="match status" value="1"/>
</dbReference>
<keyword evidence="5 7" id="KW-0808">Transferase</keyword>
<dbReference type="OrthoDB" id="9812943at2"/>
<dbReference type="PANTHER" id="PTHR10695:SF46">
    <property type="entry name" value="BIFUNCTIONAL COENZYME A SYNTHASE-RELATED"/>
    <property type="match status" value="1"/>
</dbReference>
<comment type="similarity">
    <text evidence="1 5">Belongs to the CoaE family.</text>
</comment>
<dbReference type="GO" id="GO:0005524">
    <property type="term" value="F:ATP binding"/>
    <property type="evidence" value="ECO:0007669"/>
    <property type="project" value="UniProtKB-UniRule"/>
</dbReference>
<dbReference type="InterPro" id="IPR001977">
    <property type="entry name" value="Depp_CoAkinase"/>
</dbReference>
<comment type="catalytic activity">
    <reaction evidence="5">
        <text>3'-dephospho-CoA + ATP = ADP + CoA + H(+)</text>
        <dbReference type="Rhea" id="RHEA:18245"/>
        <dbReference type="ChEBI" id="CHEBI:15378"/>
        <dbReference type="ChEBI" id="CHEBI:30616"/>
        <dbReference type="ChEBI" id="CHEBI:57287"/>
        <dbReference type="ChEBI" id="CHEBI:57328"/>
        <dbReference type="ChEBI" id="CHEBI:456216"/>
        <dbReference type="EC" id="2.7.1.24"/>
    </reaction>
</comment>
<dbReference type="RefSeq" id="WP_053943876.1">
    <property type="nucleotide sequence ID" value="NZ_CP010401.1"/>
</dbReference>
<dbReference type="PATRIC" id="fig|1318743.3.peg.466"/>
<keyword evidence="2 5" id="KW-0547">Nucleotide-binding</keyword>
<dbReference type="UniPathway" id="UPA00241">
    <property type="reaction ID" value="UER00356"/>
</dbReference>